<comment type="similarity">
    <text evidence="1">Belongs to the thiolase-like superfamily. Thiolase family.</text>
</comment>
<evidence type="ECO:0000259" key="4">
    <source>
        <dbReference type="Pfam" id="PF18313"/>
    </source>
</evidence>
<protein>
    <submittedName>
        <fullName evidence="6">Uncharacterized protein</fullName>
    </submittedName>
</protein>
<dbReference type="InterPro" id="IPR016039">
    <property type="entry name" value="Thiolase-like"/>
</dbReference>
<reference evidence="6 7" key="1">
    <citation type="submission" date="2019-11" db="EMBL/GenBank/DDBJ databases">
        <authorList>
            <person name="Holert J."/>
        </authorList>
    </citation>
    <scope>NUCLEOTIDE SEQUENCE [LARGE SCALE GENOMIC DNA]</scope>
    <source>
        <strain evidence="6">SB11_3</strain>
    </source>
</reference>
<feature type="domain" description="Thiolase C-terminal" evidence="5">
    <location>
        <begin position="283"/>
        <end position="337"/>
    </location>
</feature>
<dbReference type="EMBL" id="CACSIO010000007">
    <property type="protein sequence ID" value="CAA0101774.1"/>
    <property type="molecule type" value="Genomic_DNA"/>
</dbReference>
<gene>
    <name evidence="6" type="ORF">OPDIPICF_04421</name>
</gene>
<dbReference type="SUPFAM" id="SSF53901">
    <property type="entry name" value="Thiolase-like"/>
    <property type="match status" value="1"/>
</dbReference>
<dbReference type="Proteomes" id="UP000441399">
    <property type="component" value="Unassembled WGS sequence"/>
</dbReference>
<dbReference type="InterPro" id="IPR055140">
    <property type="entry name" value="Thiolase_C_2"/>
</dbReference>
<dbReference type="InterPro" id="IPR040771">
    <property type="entry name" value="TLP1_add_C"/>
</dbReference>
<name>A0A5S9PDG5_9GAMM</name>
<dbReference type="Gene3D" id="3.40.47.10">
    <property type="match status" value="1"/>
</dbReference>
<evidence type="ECO:0000313" key="7">
    <source>
        <dbReference type="Proteomes" id="UP000441399"/>
    </source>
</evidence>
<dbReference type="GO" id="GO:0016746">
    <property type="term" value="F:acyltransferase activity"/>
    <property type="evidence" value="ECO:0007669"/>
    <property type="project" value="UniProtKB-KW"/>
</dbReference>
<proteinExistence type="inferred from homology"/>
<evidence type="ECO:0000259" key="5">
    <source>
        <dbReference type="Pfam" id="PF22691"/>
    </source>
</evidence>
<evidence type="ECO:0000256" key="2">
    <source>
        <dbReference type="ARBA" id="ARBA00022679"/>
    </source>
</evidence>
<sequence length="496" mass="52264">MFMIADNSPVIVAAAAVSQKITDLQALPAGADAIDLMAQACQQAAASIDCPSLLAAVDQISVPQGLWPFNNPAAAIAQQIGAPAAATLLAKIGVLQQGLISDACRAIESGEKSVCVVAGGEAKYRELIASVNSVELPVRDTQPEPDRVWEPEQELWLESESTAGLGMPVGYYALMDSAWRHKNTLAVDQHRDAVADLYAGFSHIAADNADAWKRKPLSAESIRDASDENPMLAFPYTKRHNTSWNVDQASAVIICSVAKARELGIDEAFWVYPAASTECNQILAVSQRADLGGCLGAEMAGQAALSLAGIDAAQLDFVELYSCFPIAMLIYADALGLPRDKDMTVTGAMPFAGGPLNNFVIQSTAKMIEKLQATPAKGDAKGIVTTVSGMLTKQGFGVYSREPVPYRFADVTDDVIAANPPKNVLPNYAGSATIAAATVLYQKNQPERAVLIADLADGSRCLAFSQDAAVMQAVEAGDTVGSAVDINDHIFAFSAA</sequence>
<dbReference type="Gene3D" id="2.40.50.840">
    <property type="match status" value="1"/>
</dbReference>
<feature type="domain" description="Thiolase-like protein type 1 additional C-terminal" evidence="4">
    <location>
        <begin position="415"/>
        <end position="487"/>
    </location>
</feature>
<keyword evidence="7" id="KW-1185">Reference proteome</keyword>
<dbReference type="Pfam" id="PF18313">
    <property type="entry name" value="TLP1_add_C"/>
    <property type="match status" value="1"/>
</dbReference>
<keyword evidence="3" id="KW-0012">Acyltransferase</keyword>
<dbReference type="PANTHER" id="PTHR18919">
    <property type="entry name" value="ACETYL-COA C-ACYLTRANSFERASE"/>
    <property type="match status" value="1"/>
</dbReference>
<evidence type="ECO:0000256" key="3">
    <source>
        <dbReference type="ARBA" id="ARBA00023315"/>
    </source>
</evidence>
<dbReference type="AlphaFoldDB" id="A0A5S9PDG5"/>
<organism evidence="6 7">
    <name type="scientific">BD1-7 clade bacterium</name>
    <dbReference type="NCBI Taxonomy" id="2029982"/>
    <lineage>
        <taxon>Bacteria</taxon>
        <taxon>Pseudomonadati</taxon>
        <taxon>Pseudomonadota</taxon>
        <taxon>Gammaproteobacteria</taxon>
        <taxon>Cellvibrionales</taxon>
        <taxon>Spongiibacteraceae</taxon>
        <taxon>BD1-7 clade</taxon>
    </lineage>
</organism>
<evidence type="ECO:0000313" key="6">
    <source>
        <dbReference type="EMBL" id="CAA0101774.1"/>
    </source>
</evidence>
<dbReference type="PANTHER" id="PTHR18919:SF139">
    <property type="entry name" value="THIOLASE-LIKE PROTEIN TYPE 1 ADDITIONAL C-TERMINAL DOMAIN-CONTAINING PROTEIN"/>
    <property type="match status" value="1"/>
</dbReference>
<keyword evidence="2" id="KW-0808">Transferase</keyword>
<evidence type="ECO:0000256" key="1">
    <source>
        <dbReference type="ARBA" id="ARBA00010982"/>
    </source>
</evidence>
<accession>A0A5S9PDG5</accession>
<dbReference type="Pfam" id="PF22691">
    <property type="entry name" value="Thiolase_C_1"/>
    <property type="match status" value="1"/>
</dbReference>